<evidence type="ECO:0000256" key="3">
    <source>
        <dbReference type="ARBA" id="ARBA00022679"/>
    </source>
</evidence>
<keyword evidence="3" id="KW-0808">Transferase</keyword>
<evidence type="ECO:0000256" key="1">
    <source>
        <dbReference type="ARBA" id="ARBA00011900"/>
    </source>
</evidence>
<dbReference type="InterPro" id="IPR029063">
    <property type="entry name" value="SAM-dependent_MTases_sf"/>
</dbReference>
<dbReference type="GO" id="GO:0032259">
    <property type="term" value="P:methylation"/>
    <property type="evidence" value="ECO:0007669"/>
    <property type="project" value="UniProtKB-KW"/>
</dbReference>
<evidence type="ECO:0000256" key="2">
    <source>
        <dbReference type="ARBA" id="ARBA00022603"/>
    </source>
</evidence>
<dbReference type="EMBL" id="NQWI01000013">
    <property type="protein sequence ID" value="PDW04256.1"/>
    <property type="molecule type" value="Genomic_DNA"/>
</dbReference>
<dbReference type="REBASE" id="278996">
    <property type="entry name" value="M.Cba153FORF4715P"/>
</dbReference>
<dbReference type="RefSeq" id="WP_097642939.1">
    <property type="nucleotide sequence ID" value="NZ_NQWI01000013.1"/>
</dbReference>
<accession>A0A2A6RMW2</accession>
<sequence>MSQEEDPKYLQRELITCIGNKRGLLPFINEGVTLVKERLGKEKLIFVDLFSGSGVVSRFMKAHAERIIANDLELYANVVNACYLTNRSDVDWEQLRYYSDWLKRAIANDWRRGFIAELYAPLDDSNIAPGERVFYTRRNAEYIDTARQHISNIPVHLQHFFLASLIVKASIHNNTGGVFKGFYKNRQGLGAFGGEGSHALTRILGEIQIDLPVLSQFECHVHVTQEDAVQFGDHWLDSFDLVYIDPPYNQHPYGSNYFMLNLIATYERPVSYSNVSGIPNNWTRSPFNKPQLAKQALLSIISKIKTKYFLISYNSEGFVQKDEFIADLRKFGVLTILESQYNTYRASRNLVQRNQYVTEYLFLLETNPTHLNPNYP</sequence>
<evidence type="ECO:0000256" key="4">
    <source>
        <dbReference type="ARBA" id="ARBA00022691"/>
    </source>
</evidence>
<keyword evidence="7" id="KW-1185">Reference proteome</keyword>
<dbReference type="AlphaFoldDB" id="A0A2A6RMW2"/>
<protein>
    <recommendedName>
        <fullName evidence="1">site-specific DNA-methyltransferase (adenine-specific)</fullName>
        <ecNumber evidence="1">2.1.1.72</ecNumber>
    </recommendedName>
</protein>
<organism evidence="6 7">
    <name type="scientific">Candidatus Viridilinea mediisalina</name>
    <dbReference type="NCBI Taxonomy" id="2024553"/>
    <lineage>
        <taxon>Bacteria</taxon>
        <taxon>Bacillati</taxon>
        <taxon>Chloroflexota</taxon>
        <taxon>Chloroflexia</taxon>
        <taxon>Chloroflexales</taxon>
        <taxon>Chloroflexineae</taxon>
        <taxon>Oscillochloridaceae</taxon>
        <taxon>Candidatus Viridilinea</taxon>
    </lineage>
</organism>
<evidence type="ECO:0000313" key="7">
    <source>
        <dbReference type="Proteomes" id="UP000220527"/>
    </source>
</evidence>
<dbReference type="InterPro" id="IPR002052">
    <property type="entry name" value="DNA_methylase_N6_adenine_CS"/>
</dbReference>
<comment type="caution">
    <text evidence="6">The sequence shown here is derived from an EMBL/GenBank/DDBJ whole genome shotgun (WGS) entry which is preliminary data.</text>
</comment>
<name>A0A2A6RMW2_9CHLR</name>
<evidence type="ECO:0000313" key="6">
    <source>
        <dbReference type="EMBL" id="PDW04256.1"/>
    </source>
</evidence>
<keyword evidence="4" id="KW-0949">S-adenosyl-L-methionine</keyword>
<proteinExistence type="predicted"/>
<dbReference type="GO" id="GO:0003676">
    <property type="term" value="F:nucleic acid binding"/>
    <property type="evidence" value="ECO:0007669"/>
    <property type="project" value="InterPro"/>
</dbReference>
<dbReference type="SUPFAM" id="SSF53335">
    <property type="entry name" value="S-adenosyl-L-methionine-dependent methyltransferases"/>
    <property type="match status" value="1"/>
</dbReference>
<dbReference type="Pfam" id="PF02086">
    <property type="entry name" value="MethyltransfD12"/>
    <property type="match status" value="1"/>
</dbReference>
<dbReference type="PROSITE" id="PS00092">
    <property type="entry name" value="N6_MTASE"/>
    <property type="match status" value="1"/>
</dbReference>
<reference evidence="7" key="1">
    <citation type="submission" date="2017-08" db="EMBL/GenBank/DDBJ databases">
        <authorList>
            <person name="Grouzdev D.S."/>
            <person name="Gaisin V.A."/>
            <person name="Rysina M.S."/>
            <person name="Gorlenko V.M."/>
        </authorList>
    </citation>
    <scope>NUCLEOTIDE SEQUENCE [LARGE SCALE GENOMIC DNA]</scope>
    <source>
        <strain evidence="7">Kir15-3F</strain>
    </source>
</reference>
<dbReference type="InterPro" id="IPR012327">
    <property type="entry name" value="MeTrfase_D12"/>
</dbReference>
<dbReference type="GO" id="GO:0009307">
    <property type="term" value="P:DNA restriction-modification system"/>
    <property type="evidence" value="ECO:0007669"/>
    <property type="project" value="InterPro"/>
</dbReference>
<dbReference type="Proteomes" id="UP000220527">
    <property type="component" value="Unassembled WGS sequence"/>
</dbReference>
<evidence type="ECO:0000256" key="5">
    <source>
        <dbReference type="ARBA" id="ARBA00047942"/>
    </source>
</evidence>
<comment type="catalytic activity">
    <reaction evidence="5">
        <text>a 2'-deoxyadenosine in DNA + S-adenosyl-L-methionine = an N(6)-methyl-2'-deoxyadenosine in DNA + S-adenosyl-L-homocysteine + H(+)</text>
        <dbReference type="Rhea" id="RHEA:15197"/>
        <dbReference type="Rhea" id="RHEA-COMP:12418"/>
        <dbReference type="Rhea" id="RHEA-COMP:12419"/>
        <dbReference type="ChEBI" id="CHEBI:15378"/>
        <dbReference type="ChEBI" id="CHEBI:57856"/>
        <dbReference type="ChEBI" id="CHEBI:59789"/>
        <dbReference type="ChEBI" id="CHEBI:90615"/>
        <dbReference type="ChEBI" id="CHEBI:90616"/>
        <dbReference type="EC" id="2.1.1.72"/>
    </reaction>
</comment>
<gene>
    <name evidence="6" type="ORF">CJ255_04715</name>
</gene>
<dbReference type="EC" id="2.1.1.72" evidence="1"/>
<dbReference type="OrthoDB" id="9805629at2"/>
<dbReference type="GO" id="GO:0009007">
    <property type="term" value="F:site-specific DNA-methyltransferase (adenine-specific) activity"/>
    <property type="evidence" value="ECO:0007669"/>
    <property type="project" value="UniProtKB-EC"/>
</dbReference>
<keyword evidence="2 6" id="KW-0489">Methyltransferase</keyword>